<dbReference type="Gene3D" id="3.30.429.10">
    <property type="entry name" value="Macrophage Migration Inhibitory Factor"/>
    <property type="match status" value="1"/>
</dbReference>
<sequence length="128" mass="13898">MPFLRISVPVGKGPDHKGAVGDAVHDAMVDSLGVSADDRFQVISEHGRDELLFDRGYLGVDRSDHCIFIAVTMKRGRTPAQKTAFYAAIAANLEARLGLRRQDVMVVLTENDPIDWSFGNGEAQLAGS</sequence>
<keyword evidence="2" id="KW-1185">Reference proteome</keyword>
<name>A0A7W6R9M0_9PROT</name>
<accession>A0A7W6R9M0</accession>
<evidence type="ECO:0000313" key="2">
    <source>
        <dbReference type="Proteomes" id="UP000554286"/>
    </source>
</evidence>
<dbReference type="RefSeq" id="WP_184042134.1">
    <property type="nucleotide sequence ID" value="NZ_JACIGK010000001.1"/>
</dbReference>
<dbReference type="PANTHER" id="PTHR38460">
    <property type="entry name" value="TAUTOMERASE YOLI-RELATED"/>
    <property type="match status" value="1"/>
</dbReference>
<dbReference type="AlphaFoldDB" id="A0A7W6R9M0"/>
<dbReference type="PANTHER" id="PTHR38460:SF1">
    <property type="entry name" value="TAUTOMERASE YOLI-RELATED"/>
    <property type="match status" value="1"/>
</dbReference>
<comment type="caution">
    <text evidence="1">The sequence shown here is derived from an EMBL/GenBank/DDBJ whole genome shotgun (WGS) entry which is preliminary data.</text>
</comment>
<protein>
    <submittedName>
        <fullName evidence="1">Phenylpyruvate tautomerase PptA (4-oxalocrotonate tautomerase family)</fullName>
    </submittedName>
</protein>
<organism evidence="1 2">
    <name type="scientific">Roseospira visakhapatnamensis</name>
    <dbReference type="NCBI Taxonomy" id="390880"/>
    <lineage>
        <taxon>Bacteria</taxon>
        <taxon>Pseudomonadati</taxon>
        <taxon>Pseudomonadota</taxon>
        <taxon>Alphaproteobacteria</taxon>
        <taxon>Rhodospirillales</taxon>
        <taxon>Rhodospirillaceae</taxon>
        <taxon>Roseospira</taxon>
    </lineage>
</organism>
<dbReference type="InterPro" id="IPR037479">
    <property type="entry name" value="Tauto_MSAD"/>
</dbReference>
<keyword evidence="1" id="KW-0670">Pyruvate</keyword>
<dbReference type="InterPro" id="IPR014347">
    <property type="entry name" value="Tautomerase/MIF_sf"/>
</dbReference>
<proteinExistence type="predicted"/>
<evidence type="ECO:0000313" key="1">
    <source>
        <dbReference type="EMBL" id="MBB4264490.1"/>
    </source>
</evidence>
<dbReference type="Proteomes" id="UP000554286">
    <property type="component" value="Unassembled WGS sequence"/>
</dbReference>
<dbReference type="Pfam" id="PF14552">
    <property type="entry name" value="Tautomerase_2"/>
    <property type="match status" value="1"/>
</dbReference>
<dbReference type="EMBL" id="JACIGK010000001">
    <property type="protein sequence ID" value="MBB4264490.1"/>
    <property type="molecule type" value="Genomic_DNA"/>
</dbReference>
<dbReference type="SUPFAM" id="SSF55331">
    <property type="entry name" value="Tautomerase/MIF"/>
    <property type="match status" value="1"/>
</dbReference>
<gene>
    <name evidence="1" type="ORF">GGD89_000096</name>
</gene>
<reference evidence="1 2" key="1">
    <citation type="submission" date="2020-08" db="EMBL/GenBank/DDBJ databases">
        <title>Genome sequencing of Purple Non-Sulfur Bacteria from various extreme environments.</title>
        <authorList>
            <person name="Mayer M."/>
        </authorList>
    </citation>
    <scope>NUCLEOTIDE SEQUENCE [LARGE SCALE GENOMIC DNA]</scope>
    <source>
        <strain evidence="1 2">JA131</strain>
    </source>
</reference>